<feature type="domain" description="Bacterial Ig" evidence="4">
    <location>
        <begin position="3261"/>
        <end position="3331"/>
    </location>
</feature>
<feature type="domain" description="Bacterial Ig-like" evidence="5">
    <location>
        <begin position="3448"/>
        <end position="3525"/>
    </location>
</feature>
<feature type="domain" description="Bacterial Ig-like" evidence="5">
    <location>
        <begin position="1966"/>
        <end position="2042"/>
    </location>
</feature>
<reference evidence="6 7" key="1">
    <citation type="submission" date="2019-10" db="EMBL/GenBank/DDBJ databases">
        <title>Streptomyces smaragdinus sp. nov. and Streptomyces fabii sp. nov., isolated from the gut of fungus growing-termite Macrotermes natalensis.</title>
        <authorList>
            <person name="Schwitalla J."/>
            <person name="Benndorf R."/>
            <person name="Martin K."/>
            <person name="De Beer W."/>
            <person name="Kaster A.-K."/>
            <person name="Vollmers J."/>
            <person name="Poulsen M."/>
            <person name="Beemelmanns C."/>
        </authorList>
    </citation>
    <scope>NUCLEOTIDE SEQUENCE [LARGE SCALE GENOMIC DNA]</scope>
    <source>
        <strain evidence="6 7">RB5</strain>
    </source>
</reference>
<feature type="domain" description="Bacterial Ig-like" evidence="5">
    <location>
        <begin position="952"/>
        <end position="1027"/>
    </location>
</feature>
<feature type="domain" description="Bacterial Ig" evidence="4">
    <location>
        <begin position="2520"/>
        <end position="2592"/>
    </location>
</feature>
<dbReference type="EMBL" id="WEGJ01000023">
    <property type="protein sequence ID" value="MQY14621.1"/>
    <property type="molecule type" value="Genomic_DNA"/>
</dbReference>
<feature type="compositionally biased region" description="Low complexity" evidence="1">
    <location>
        <begin position="2242"/>
        <end position="2260"/>
    </location>
</feature>
<feature type="region of interest" description="Disordered" evidence="1">
    <location>
        <begin position="2693"/>
        <end position="2723"/>
    </location>
</feature>
<dbReference type="Pfam" id="PF17802">
    <property type="entry name" value="SpaA"/>
    <property type="match status" value="1"/>
</dbReference>
<feature type="domain" description="SpaA-like prealbumin fold" evidence="3">
    <location>
        <begin position="3626"/>
        <end position="3710"/>
    </location>
</feature>
<feature type="domain" description="Bacterial Ig" evidence="4">
    <location>
        <begin position="2796"/>
        <end position="2866"/>
    </location>
</feature>
<proteinExistence type="predicted"/>
<feature type="domain" description="Bacterial Ig-like" evidence="5">
    <location>
        <begin position="857"/>
        <end position="936"/>
    </location>
</feature>
<dbReference type="Gene3D" id="2.60.40.1800">
    <property type="match status" value="32"/>
</dbReference>
<comment type="caution">
    <text evidence="6">The sequence shown here is derived from an EMBL/GenBank/DDBJ whole genome shotgun (WGS) entry which is preliminary data.</text>
</comment>
<dbReference type="PANTHER" id="PTHR34677:SF3">
    <property type="entry name" value="BACTERIAL IG-LIKE DOMAIN-CONTAINING PROTEIN"/>
    <property type="match status" value="1"/>
</dbReference>
<feature type="compositionally biased region" description="Low complexity" evidence="1">
    <location>
        <begin position="1226"/>
        <end position="1244"/>
    </location>
</feature>
<feature type="signal peptide" evidence="2">
    <location>
        <begin position="1"/>
        <end position="28"/>
    </location>
</feature>
<feature type="region of interest" description="Disordered" evidence="1">
    <location>
        <begin position="1589"/>
        <end position="1616"/>
    </location>
</feature>
<feature type="domain" description="Bacterial Ig" evidence="4">
    <location>
        <begin position="2982"/>
        <end position="3052"/>
    </location>
</feature>
<feature type="domain" description="Bacterial Ig-like" evidence="5">
    <location>
        <begin position="2890"/>
        <end position="2968"/>
    </location>
</feature>
<feature type="region of interest" description="Disordered" evidence="1">
    <location>
        <begin position="3345"/>
        <end position="3371"/>
    </location>
</feature>
<feature type="region of interest" description="Disordered" evidence="1">
    <location>
        <begin position="2975"/>
        <end position="2999"/>
    </location>
</feature>
<feature type="region of interest" description="Disordered" evidence="1">
    <location>
        <begin position="2291"/>
        <end position="2313"/>
    </location>
</feature>
<feature type="domain" description="Bacterial Ig-like" evidence="5">
    <location>
        <begin position="3078"/>
        <end position="3153"/>
    </location>
</feature>
<feature type="domain" description="Bacterial Ig-like" evidence="5">
    <location>
        <begin position="1597"/>
        <end position="1674"/>
    </location>
</feature>
<feature type="domain" description="Bacterial Ig-like" evidence="5">
    <location>
        <begin position="2243"/>
        <end position="2320"/>
    </location>
</feature>
<feature type="compositionally biased region" description="Low complexity" evidence="1">
    <location>
        <begin position="2611"/>
        <end position="2627"/>
    </location>
</feature>
<feature type="domain" description="Bacterial Ig-like" evidence="5">
    <location>
        <begin position="2059"/>
        <end position="2136"/>
    </location>
</feature>
<feature type="compositionally biased region" description="Polar residues" evidence="1">
    <location>
        <begin position="2055"/>
        <end position="2067"/>
    </location>
</feature>
<feature type="domain" description="Bacterial Ig" evidence="4">
    <location>
        <begin position="1504"/>
        <end position="1576"/>
    </location>
</feature>
<feature type="compositionally biased region" description="Low complexity" evidence="1">
    <location>
        <begin position="761"/>
        <end position="783"/>
    </location>
</feature>
<dbReference type="InterPro" id="IPR041033">
    <property type="entry name" value="SpaA_PFL_dom_1"/>
</dbReference>
<feature type="domain" description="Bacterial Ig-like" evidence="5">
    <location>
        <begin position="2427"/>
        <end position="2504"/>
    </location>
</feature>
<feature type="compositionally biased region" description="Polar residues" evidence="1">
    <location>
        <begin position="2980"/>
        <end position="2994"/>
    </location>
</feature>
<feature type="region of interest" description="Disordered" evidence="1">
    <location>
        <begin position="660"/>
        <end position="690"/>
    </location>
</feature>
<evidence type="ECO:0000256" key="1">
    <source>
        <dbReference type="SAM" id="MobiDB-lite"/>
    </source>
</evidence>
<feature type="compositionally biased region" description="Low complexity" evidence="1">
    <location>
        <begin position="2150"/>
        <end position="2163"/>
    </location>
</feature>
<feature type="region of interest" description="Disordered" evidence="1">
    <location>
        <begin position="2235"/>
        <end position="2260"/>
    </location>
</feature>
<keyword evidence="7" id="KW-1185">Reference proteome</keyword>
<dbReference type="Gene3D" id="2.60.40.10">
    <property type="entry name" value="Immunoglobulins"/>
    <property type="match status" value="2"/>
</dbReference>
<dbReference type="GO" id="GO:0005975">
    <property type="term" value="P:carbohydrate metabolic process"/>
    <property type="evidence" value="ECO:0007669"/>
    <property type="project" value="UniProtKB-ARBA"/>
</dbReference>
<dbReference type="PANTHER" id="PTHR34677">
    <property type="match status" value="1"/>
</dbReference>
<feature type="region of interest" description="Disordered" evidence="1">
    <location>
        <begin position="1126"/>
        <end position="1151"/>
    </location>
</feature>
<dbReference type="InterPro" id="IPR044016">
    <property type="entry name" value="Big_13"/>
</dbReference>
<feature type="region of interest" description="Disordered" evidence="1">
    <location>
        <begin position="2327"/>
        <end position="2352"/>
    </location>
</feature>
<evidence type="ECO:0000313" key="7">
    <source>
        <dbReference type="Proteomes" id="UP000466345"/>
    </source>
</evidence>
<feature type="domain" description="Bacterial Ig-like" evidence="5">
    <location>
        <begin position="3541"/>
        <end position="3618"/>
    </location>
</feature>
<gene>
    <name evidence="6" type="ORF">SRB5_47890</name>
</gene>
<feature type="domain" description="Bacterial Ig-like" evidence="5">
    <location>
        <begin position="582"/>
        <end position="659"/>
    </location>
</feature>
<feature type="compositionally biased region" description="Low complexity" evidence="1">
    <location>
        <begin position="673"/>
        <end position="690"/>
    </location>
</feature>
<name>A0A7K0CMI6_9ACTN</name>
<feature type="region of interest" description="Disordered" evidence="1">
    <location>
        <begin position="3254"/>
        <end position="3278"/>
    </location>
</feature>
<feature type="region of interest" description="Disordered" evidence="1">
    <location>
        <begin position="1495"/>
        <end position="1520"/>
    </location>
</feature>
<evidence type="ECO:0000313" key="6">
    <source>
        <dbReference type="EMBL" id="MQY14621.1"/>
    </source>
</evidence>
<feature type="domain" description="Bacterial Ig" evidence="4">
    <location>
        <begin position="1223"/>
        <end position="1295"/>
    </location>
</feature>
<feature type="domain" description="Bacterial Ig-like" evidence="5">
    <location>
        <begin position="1783"/>
        <end position="1858"/>
    </location>
</feature>
<sequence>MKRRLSAAVVTILVMLMGLHFSAATAQAEVGDQSHSDAVFIDGTLLGGDTSAVAGIDGAHADYIDGTTPGTSMIDNAPLDVTALSALTVPLPTTVAVGDLLTLGTVTQYAEADPNGASTANTSTTNLSADLIPLIGATPALSTANLSFGAIGSEATLASDGTLTRTTHIADATLTMTSPLIGDMVTQVNSAVSTLTTALNGLQSTITSAVNSSVTQIINLVGGITGTANTNTTVSVDASRLDQAVADVLSAPLSTSLVTIDPSTGTITVNLAGGIDLNNIPPNTTLLSPEIMQQVSADIATLMNQLQSNLDAVINDALNYVDVTVHSTTAITAPFIGQIAGLTIDYTGTVKDLINGTAPIAIDGTGLLAPVPLDAAATIIQNTVAAAVNSAAGAPIATAGAAVDAAVTTASNALAPAMALVGQAAQVNLNVQNAADGITAQADVTAVQLVLLPGTNAFTMNLATSSVGPNVNVVYTPTVAASNTNPGTPTTITGGGWPPNTDVTLQVTDSTGAPVGSPITVTTDATGSLPPGTEYPIPAGTPLGTYTVTGTTAGGTTASGTFQVVDTIAPDAPVITAPADGSVTTDNTPVITGTGEPGATVEVLVDGVTVGTATVAPDGTWSLPTTTPLPDGPHTVTATQTDPSGNVSPAATSTFTVDTTAPDAPVITGPADGSTITSTTPTITGTGEPGATVDVTVDGVSLGSTTVNPDGTWSLPVTTPLADGPHTVSAIQTDPAGNVSPAATSTFTIDTTAPAAPVIEAPTSGTTTADTTPTVSGTGTPGSTVTVTDGTGAVLGTALVGLDGSWSFDSVPLADGTYTITATQTDPVGNVSPLSNSVIFTVDTTAPAAPVITGPADGSIIGTNTPTITGTGEPGATVNVVVDGTPLGTATVAPDGTWSLPVTTPLADGPHTVDATQTDASGNISPAATSTFTVDTTAPAAPVISTPADGSTISDTTPTISGTGEPGATVNVVLDGTPIGTATVGLDGTWSLPTPAPLADGVHTVDATQTDALGNVSPAATNTFTVDATAPAAPVITAPADGSTTGNNTPTITGTGEPGDTVNVVVDGVPLGTATVAPDGTWSIPVTTPLADGPHTIEATQTDPAGNISPAATSTFTVDTTAPDAPVITGPADGSTITSTTPTITGTGEPGATVDVTIDGTVVGTTVVAPDGTWSLPTTTPLADGPHTVTATQTDPSGNVSPVATSTFTVDTTAPDAPVITSPAEGSVTSDTTPTITGTGTPGSTVTVTDTSGITLGTATVAPDGTWSFDSVPLADSTYTISATQTDPAGNVSPVSNSVIFTVDTAAPSAPTITSPADGSTIADNTPTITGTGEPGATVDVVVDGVPVGTATVGLDGTWSLPTTTPLADGPHTVTATQTDASGNVSPAATSNFTVDATAPAAPVITAPADGSTTGNPTPTITGTGEPGATVDVVVDGVPLGTATVAPDGTWSIPVTTPLADGPHTVTATQTDPSGNVSPAATSNFTVDTTAPGAPTITGPADGSTISTTTPTITGTGEPGATVEVTVDGTVIGQTTVNPDGTWSLPTTTPLADGPHTVSAIQTDTSGNISPPATSTFTVDTTAPDAPVITAPTSGTSTSDTTPTISGTGTPGSTVTVTDGTGAVLGTAPVAPDGTWSFDSVPLPDGTYTITATQTDAVGNVSPLSNSVIFTVDTAAPAAPVITGPADGSTINNSTPTITGTGEPGATVDVVVDGVPLGTATVAPDGTWSIPVTTPLADGPHTVTATQTDAAGNVSPVATSNFTIDATAPAAPVITAPADGSTITSATPTITGSGEPGATVEVTLDGAVLGTVTVAPDGTWSLPVTTPLADGPHTVTATQTDPLGNVSPVATSNFTVDTTADAAPVITSPTQGQVTADTTPDITGTGVPGATVDVTLDGTVIGTTTVAPDGTWTLPVTTPLADGTHTVSATQTDPSGNVSPASTPVDFTVDTTAPAAPVIAFPGQGDVTSDTTPIVTGTGEPGATVTVSIDGVVIGTTTVNPDSTWSLQTTDPLADGPHTVSATQTDVVGNVSPAASNDFTVDSTGPAAPVITSPAAGSTTADSTPDITGTGEPGATVEVFVDGTAIGVTTVAPDGTWTFTPTTPLADGPHTVTATQTDAAGIVSPVSAPVDFTVDTGAPAAPVITAPADGSTISSPTPTITGTGEPGATVNVVLDGTPLGTATVAPDGTWSLPVTTPLADGPHTVEATQTDATGNVSPAATSTFTVDATAPAAPVITGPADGSTITSTTPTITGTGEPGATVDVTVDGTVVGQTTVNPDGTWSLPVTTPLADGPHTVTATQTDPSGNVSPAATSTFTVDTTAPAAPVIEAPTSGSSTTDTTPTVSGTGTPDSVVTVTDSTGAVLGTATVAPDGTWSFDSVALADGTYTISATQTDPSGNVSPVSNSVIFTVDTTAPAAPVITGPADGSTINDPTPTITGTGEPGATVEVTVDGTVIGTTTVNPDGTWSLPTTTPLADGPHTVSATQTDAAGNTSPAGTSTFTVDATAPAAPVITAPADGSTIGDPTPTISGTGEPGATVNVVLDGTPLGTVTVAPDGTWSLPVTTPLADGPHTVEATQTDALGNVSPAATSTFTVDATAPAAPVITGPADGSTITSTTPTITGTGEPGATVDVTVDGTPVGTATVNPDGTWSLPVTTPLADGSHTISATQTDPAGNVSPAATSTFTVDTTAPAAPVITAPTSGTTTTDNTPTVSGTGTPGSTVTVTDGTGAVLGTALVAPDGTWSFDTAVLADGTYTISATQTDASGNVSPVSNSVIFTVDTTAPAAPVITSPAAGSTITDNTPTITGTGEPGATVEVSVDGTVIGTTTVNPDGTWSLPTTTPLADGPHTVSATQTDAAGNVSPAGSNDFTVNTTVTVEPPVITSPSSGDVIGDSTPTITGTGTPGDTVTVIVDGTPAGTTTVQPDGTWTFTPSTPLGEGDHTVTATQTDPAGNVSPPSAPVDITIDTVAPAAPVITSPADGSTITDNTPTVTGTGEPGATVEVSVDGTVIGTTTVNPDGTWTFDLTTPLADGPHTVSATQTDAAGNTSPAGSNDFTVNTTVTVPAPVITSPADGSTVTDATPTITGTGVPGDTVEVSVDGTVIGTVTVGLDGSWSIDVPTALADGAHTVSATQTDAAGNVSPAASNDFTVNTTVTVEPPVITSPSSGDVIGDSTPTITGTGTPGDTVTVIVDGTPAGTTTVQPDGTWTFTPSTPLGEGDHTITATQTDAAGNTSDPSAPVDITIDTVAPAAPVITSPADGSTITDSTPTVTGTGEPGATVEVSVDGTVVGTTTVNPDGTWSLDVTTPLADGPHTVSATQTDAAGNVSPAGSNDFTVNTTVTVEPPVITSPSSGDVIGDSTPTISGTGTPGDTIEVIVDGTPIGTTTVDPDGTWTFTPSTPLGDGDHTITATETDAAGNTSDPSAPVDITIDTVAPDAPVITGPADGSTVNDSTPTITGTGEPGATVEVSVDGTVVGTTTVRPDGTWSLELTDPLADGPHTVSATQTDAAGNTSPAGSNDFTVDTTVTVEPPVITSPTDGEVVHDNTPTITGTGEPGDTVQVIVDGRQVGTTTVGSDGTWTFTPSDTLGEGEHTVTATETDAEGNVSEPSAPVDFIVDVVPPREVGTITVHKTDESTGDPLAGAVFQLWQESNGTAGLQTDGADPDTAIDTACATDGEGICTFAALTLDTYYLEETDVPEGFQLPDNPITGPLELVRDNQVITEELTNVPAQVCKKGKACK</sequence>
<feature type="compositionally biased region" description="Low complexity" evidence="1">
    <location>
        <begin position="1590"/>
        <end position="1616"/>
    </location>
</feature>
<feature type="region of interest" description="Disordered" evidence="1">
    <location>
        <begin position="3161"/>
        <end position="3185"/>
    </location>
</feature>
<feature type="compositionally biased region" description="Polar residues" evidence="1">
    <location>
        <begin position="948"/>
        <end position="962"/>
    </location>
</feature>
<feature type="domain" description="Bacterial Ig-like" evidence="5">
    <location>
        <begin position="1688"/>
        <end position="1765"/>
    </location>
</feature>
<feature type="domain" description="Bacterial Ig-like" evidence="5">
    <location>
        <begin position="1043"/>
        <end position="1120"/>
    </location>
</feature>
<feature type="domain" description="Bacterial Ig-like" evidence="5">
    <location>
        <begin position="1135"/>
        <end position="1212"/>
    </location>
</feature>
<feature type="region of interest" description="Disordered" evidence="1">
    <location>
        <begin position="942"/>
        <end position="966"/>
    </location>
</feature>
<feature type="domain" description="Bacterial Ig-like" evidence="5">
    <location>
        <begin position="3169"/>
        <end position="3247"/>
    </location>
</feature>
<dbReference type="InterPro" id="IPR041498">
    <property type="entry name" value="Big_6"/>
</dbReference>
<accession>A0A7K0CMI6</accession>
<feature type="domain" description="Bacterial Ig" evidence="4">
    <location>
        <begin position="1319"/>
        <end position="1390"/>
    </location>
</feature>
<feature type="domain" description="Bacterial Ig-like" evidence="5">
    <location>
        <begin position="766"/>
        <end position="844"/>
    </location>
</feature>
<feature type="region of interest" description="Disordered" evidence="1">
    <location>
        <begin position="3532"/>
        <end position="3558"/>
    </location>
</feature>
<feature type="chain" id="PRO_5029546309" evidence="2">
    <location>
        <begin position="29"/>
        <end position="3741"/>
    </location>
</feature>
<dbReference type="OrthoDB" id="3863020at2"/>
<feature type="compositionally biased region" description="Low complexity" evidence="1">
    <location>
        <begin position="1134"/>
        <end position="1151"/>
    </location>
</feature>
<feature type="domain" description="Bacterial Ig-like" evidence="5">
    <location>
        <begin position="2336"/>
        <end position="2413"/>
    </location>
</feature>
<evidence type="ECO:0000259" key="5">
    <source>
        <dbReference type="Pfam" id="PF19077"/>
    </source>
</evidence>
<dbReference type="Pfam" id="PF19077">
    <property type="entry name" value="Big_13"/>
    <property type="match status" value="24"/>
</dbReference>
<evidence type="ECO:0000259" key="3">
    <source>
        <dbReference type="Pfam" id="PF17802"/>
    </source>
</evidence>
<feature type="region of interest" description="Disordered" evidence="1">
    <location>
        <begin position="2604"/>
        <end position="2627"/>
    </location>
</feature>
<dbReference type="InterPro" id="IPR013783">
    <property type="entry name" value="Ig-like_fold"/>
</dbReference>
<feature type="region of interest" description="Disordered" evidence="1">
    <location>
        <begin position="2145"/>
        <end position="2166"/>
    </location>
</feature>
<feature type="region of interest" description="Disordered" evidence="1">
    <location>
        <begin position="3067"/>
        <end position="3089"/>
    </location>
</feature>
<feature type="region of interest" description="Disordered" evidence="1">
    <location>
        <begin position="2040"/>
        <end position="2072"/>
    </location>
</feature>
<feature type="domain" description="Bacterial Ig-like" evidence="5">
    <location>
        <begin position="1412"/>
        <end position="1489"/>
    </location>
</feature>
<feature type="region of interest" description="Disordered" evidence="1">
    <location>
        <begin position="1214"/>
        <end position="1244"/>
    </location>
</feature>
<feature type="domain" description="Bacterial Ig-like" evidence="5">
    <location>
        <begin position="1872"/>
        <end position="1951"/>
    </location>
</feature>
<feature type="compositionally biased region" description="Polar residues" evidence="1">
    <location>
        <begin position="2297"/>
        <end position="2313"/>
    </location>
</feature>
<keyword evidence="2" id="KW-0732">Signal</keyword>
<evidence type="ECO:0000256" key="2">
    <source>
        <dbReference type="SAM" id="SignalP"/>
    </source>
</evidence>
<dbReference type="Pfam" id="PF17936">
    <property type="entry name" value="Big_6"/>
    <property type="match status" value="9"/>
</dbReference>
<feature type="compositionally biased region" description="Polar residues" evidence="1">
    <location>
        <begin position="3259"/>
        <end position="3273"/>
    </location>
</feature>
<evidence type="ECO:0000259" key="4">
    <source>
        <dbReference type="Pfam" id="PF17936"/>
    </source>
</evidence>
<feature type="region of interest" description="Disordered" evidence="1">
    <location>
        <begin position="759"/>
        <end position="783"/>
    </location>
</feature>
<feature type="compositionally biased region" description="Polar residues" evidence="1">
    <location>
        <begin position="3073"/>
        <end position="3087"/>
    </location>
</feature>
<feature type="domain" description="Bacterial Ig" evidence="4">
    <location>
        <begin position="2704"/>
        <end position="2772"/>
    </location>
</feature>
<feature type="domain" description="Bacterial Ig-like" evidence="5">
    <location>
        <begin position="2612"/>
        <end position="2689"/>
    </location>
</feature>
<feature type="domain" description="Bacterial Ig-like" evidence="5">
    <location>
        <begin position="674"/>
        <end position="751"/>
    </location>
</feature>
<feature type="region of interest" description="Disordered" evidence="1">
    <location>
        <begin position="512"/>
        <end position="531"/>
    </location>
</feature>
<protein>
    <submittedName>
        <fullName evidence="6">Uncharacterized protein</fullName>
    </submittedName>
</protein>
<organism evidence="6 7">
    <name type="scientific">Streptomyces smaragdinus</name>
    <dbReference type="NCBI Taxonomy" id="2585196"/>
    <lineage>
        <taxon>Bacteria</taxon>
        <taxon>Bacillati</taxon>
        <taxon>Actinomycetota</taxon>
        <taxon>Actinomycetes</taxon>
        <taxon>Kitasatosporales</taxon>
        <taxon>Streptomycetaceae</taxon>
        <taxon>Streptomyces</taxon>
    </lineage>
</organism>
<feature type="region of interest" description="Disordered" evidence="1">
    <location>
        <begin position="2884"/>
        <end position="2906"/>
    </location>
</feature>
<dbReference type="Proteomes" id="UP000466345">
    <property type="component" value="Unassembled WGS sequence"/>
</dbReference>
<feature type="domain" description="Bacterial Ig" evidence="4">
    <location>
        <begin position="2150"/>
        <end position="2223"/>
    </location>
</feature>
<dbReference type="NCBIfam" id="NF033510">
    <property type="entry name" value="Ca_tandemer"/>
    <property type="match status" value="33"/>
</dbReference>
<feature type="domain" description="Bacterial Ig-like" evidence="5">
    <location>
        <begin position="3355"/>
        <end position="3433"/>
    </location>
</feature>
<feature type="compositionally biased region" description="Low complexity" evidence="1">
    <location>
        <begin position="2331"/>
        <end position="2352"/>
    </location>
</feature>